<dbReference type="AlphaFoldDB" id="K9Y0L0"/>
<feature type="signal peptide" evidence="1">
    <location>
        <begin position="1"/>
        <end position="24"/>
    </location>
</feature>
<reference evidence="3" key="1">
    <citation type="journal article" date="2013" name="Proc. Natl. Acad. Sci. U.S.A.">
        <title>Improving the coverage of the cyanobacterial phylum using diversity-driven genome sequencing.</title>
        <authorList>
            <person name="Shih P.M."/>
            <person name="Wu D."/>
            <person name="Latifi A."/>
            <person name="Axen S.D."/>
            <person name="Fewer D.P."/>
            <person name="Talla E."/>
            <person name="Calteau A."/>
            <person name="Cai F."/>
            <person name="Tandeau de Marsac N."/>
            <person name="Rippka R."/>
            <person name="Herdman M."/>
            <person name="Sivonen K."/>
            <person name="Coursin T."/>
            <person name="Laurent T."/>
            <person name="Goodwin L."/>
            <person name="Nolan M."/>
            <person name="Davenport K.W."/>
            <person name="Han C.S."/>
            <person name="Rubin E.M."/>
            <person name="Eisen J.A."/>
            <person name="Woyke T."/>
            <person name="Gugger M."/>
            <person name="Kerfeld C.A."/>
        </authorList>
    </citation>
    <scope>NUCLEOTIDE SEQUENCE [LARGE SCALE GENOMIC DNA]</scope>
    <source>
        <strain evidence="3">ATCC 29371 / PCC 7437</strain>
    </source>
</reference>
<evidence type="ECO:0000313" key="2">
    <source>
        <dbReference type="EMBL" id="AFZ37839.1"/>
    </source>
</evidence>
<dbReference type="HOGENOM" id="CLU_2439312_0_0_3"/>
<sequence length="90" mass="10053">MNMKKIIYLSGVALTLMVQGVAFAETEKISQKDFQQIVCSYMKDIGNKQEALTKVFADTGAFLTSQQKETLKKLATEQLNSQSYCRGFSS</sequence>
<accession>K9Y0L0</accession>
<protein>
    <submittedName>
        <fullName evidence="2">Uncharacterized protein</fullName>
    </submittedName>
</protein>
<keyword evidence="1" id="KW-0732">Signal</keyword>
<name>K9Y0L0_STAC7</name>
<proteinExistence type="predicted"/>
<keyword evidence="3" id="KW-1185">Reference proteome</keyword>
<feature type="chain" id="PRO_5003938680" evidence="1">
    <location>
        <begin position="25"/>
        <end position="90"/>
    </location>
</feature>
<dbReference type="Proteomes" id="UP000010473">
    <property type="component" value="Chromosome"/>
</dbReference>
<evidence type="ECO:0000256" key="1">
    <source>
        <dbReference type="SAM" id="SignalP"/>
    </source>
</evidence>
<evidence type="ECO:0000313" key="3">
    <source>
        <dbReference type="Proteomes" id="UP000010473"/>
    </source>
</evidence>
<dbReference type="EMBL" id="CP003653">
    <property type="protein sequence ID" value="AFZ37839.1"/>
    <property type="molecule type" value="Genomic_DNA"/>
</dbReference>
<dbReference type="KEGG" id="scs:Sta7437_4370"/>
<organism evidence="2 3">
    <name type="scientific">Stanieria cyanosphaera (strain ATCC 29371 / PCC 7437)</name>
    <dbReference type="NCBI Taxonomy" id="111780"/>
    <lineage>
        <taxon>Bacteria</taxon>
        <taxon>Bacillati</taxon>
        <taxon>Cyanobacteriota</taxon>
        <taxon>Cyanophyceae</taxon>
        <taxon>Pleurocapsales</taxon>
        <taxon>Dermocarpellaceae</taxon>
        <taxon>Stanieria</taxon>
    </lineage>
</organism>
<gene>
    <name evidence="2" type="ordered locus">Sta7437_4370</name>
</gene>